<dbReference type="OrthoDB" id="4070730at2759"/>
<evidence type="ECO:0000256" key="1">
    <source>
        <dbReference type="ARBA" id="ARBA00008990"/>
    </source>
</evidence>
<feature type="compositionally biased region" description="Low complexity" evidence="3">
    <location>
        <begin position="120"/>
        <end position="151"/>
    </location>
</feature>
<evidence type="ECO:0000256" key="2">
    <source>
        <dbReference type="ARBA" id="ARBA00022553"/>
    </source>
</evidence>
<evidence type="ECO:0000256" key="3">
    <source>
        <dbReference type="SAM" id="MobiDB-lite"/>
    </source>
</evidence>
<dbReference type="KEGG" id="zmk:HG535_0D03530"/>
<reference evidence="4 5" key="1">
    <citation type="submission" date="2020-07" db="EMBL/GenBank/DDBJ databases">
        <title>The yeast mating-type switching endonuclease HO is a domesticated member of an unorthodox homing genetic element family.</title>
        <authorList>
            <person name="Coughlan A.Y."/>
            <person name="Lombardi L."/>
            <person name="Braun-Galleani S."/>
            <person name="Martos A.R."/>
            <person name="Galeote V."/>
            <person name="Bigey F."/>
            <person name="Dequin S."/>
            <person name="Byrne K.P."/>
            <person name="Wolfe K.H."/>
        </authorList>
    </citation>
    <scope>NUCLEOTIDE SEQUENCE [LARGE SCALE GENOMIC DNA]</scope>
    <source>
        <strain evidence="4 5">NRRL Y-6702</strain>
    </source>
</reference>
<proteinExistence type="inferred from homology"/>
<feature type="region of interest" description="Disordered" evidence="3">
    <location>
        <begin position="37"/>
        <end position="60"/>
    </location>
</feature>
<dbReference type="EMBL" id="CP058607">
    <property type="protein sequence ID" value="QLG72645.1"/>
    <property type="molecule type" value="Genomic_DNA"/>
</dbReference>
<feature type="region of interest" description="Disordered" evidence="3">
    <location>
        <begin position="188"/>
        <end position="216"/>
    </location>
</feature>
<feature type="region of interest" description="Disordered" evidence="3">
    <location>
        <begin position="69"/>
        <end position="88"/>
    </location>
</feature>
<keyword evidence="5" id="KW-1185">Reference proteome</keyword>
<accession>A0A7H9B1W1</accession>
<gene>
    <name evidence="4" type="ORF">HG535_0D03530</name>
</gene>
<feature type="region of interest" description="Disordered" evidence="3">
    <location>
        <begin position="118"/>
        <end position="151"/>
    </location>
</feature>
<sequence>MGKEFSNEMFSLNIFERAVQDPCCDGCDHEDGRCYERSEHGDGDEEHDPLEERSGGGGTKCVRNALVRHQSSPAMQTSQPARRRANSATLIRQISRQSTLDVVAPAGMSIEEGQPMEFVPQRQQQQQQQTPSPTPTQQQTPSPTPTLQRTRSSCACIPTHLYGLEKYVSSVLDALSTGDYQDVPESLTAAESAVSSPLSSQSSSFSKPQCDSRKKSFIETSLAKSFSQ</sequence>
<dbReference type="GeneID" id="59236369"/>
<dbReference type="InterPro" id="IPR031443">
    <property type="entry name" value="Mbr1"/>
</dbReference>
<name>A0A7H9B1W1_ZYGMR</name>
<dbReference type="AlphaFoldDB" id="A0A7H9B1W1"/>
<evidence type="ECO:0000313" key="4">
    <source>
        <dbReference type="EMBL" id="QLG72645.1"/>
    </source>
</evidence>
<keyword evidence="2" id="KW-0597">Phosphoprotein</keyword>
<dbReference type="Pfam" id="PF17058">
    <property type="entry name" value="MBR1"/>
    <property type="match status" value="2"/>
</dbReference>
<comment type="similarity">
    <text evidence="1">Belongs to the ISF1/MBR1 family.</text>
</comment>
<dbReference type="RefSeq" id="XP_037144373.1">
    <property type="nucleotide sequence ID" value="XM_037288478.1"/>
</dbReference>
<feature type="compositionally biased region" description="Low complexity" evidence="3">
    <location>
        <begin position="192"/>
        <end position="206"/>
    </location>
</feature>
<dbReference type="Proteomes" id="UP000509704">
    <property type="component" value="Chromosome 4"/>
</dbReference>
<organism evidence="4 5">
    <name type="scientific">Zygotorulaspora mrakii</name>
    <name type="common">Zygosaccharomyces mrakii</name>
    <dbReference type="NCBI Taxonomy" id="42260"/>
    <lineage>
        <taxon>Eukaryota</taxon>
        <taxon>Fungi</taxon>
        <taxon>Dikarya</taxon>
        <taxon>Ascomycota</taxon>
        <taxon>Saccharomycotina</taxon>
        <taxon>Saccharomycetes</taxon>
        <taxon>Saccharomycetales</taxon>
        <taxon>Saccharomycetaceae</taxon>
        <taxon>Zygotorulaspora</taxon>
    </lineage>
</organism>
<evidence type="ECO:0000313" key="5">
    <source>
        <dbReference type="Proteomes" id="UP000509704"/>
    </source>
</evidence>
<protein>
    <submittedName>
        <fullName evidence="4">Uncharacterized protein</fullName>
    </submittedName>
</protein>